<dbReference type="Proteomes" id="UP000324222">
    <property type="component" value="Unassembled WGS sequence"/>
</dbReference>
<protein>
    <submittedName>
        <fullName evidence="1">Uncharacterized protein</fullName>
    </submittedName>
</protein>
<reference evidence="1 2" key="1">
    <citation type="submission" date="2019-05" db="EMBL/GenBank/DDBJ databases">
        <title>Another draft genome of Portunus trituberculatus and its Hox gene families provides insights of decapod evolution.</title>
        <authorList>
            <person name="Jeong J.-H."/>
            <person name="Song I."/>
            <person name="Kim S."/>
            <person name="Choi T."/>
            <person name="Kim D."/>
            <person name="Ryu S."/>
            <person name="Kim W."/>
        </authorList>
    </citation>
    <scope>NUCLEOTIDE SEQUENCE [LARGE SCALE GENOMIC DNA]</scope>
    <source>
        <tissue evidence="1">Muscle</tissue>
    </source>
</reference>
<organism evidence="1 2">
    <name type="scientific">Portunus trituberculatus</name>
    <name type="common">Swimming crab</name>
    <name type="synonym">Neptunus trituberculatus</name>
    <dbReference type="NCBI Taxonomy" id="210409"/>
    <lineage>
        <taxon>Eukaryota</taxon>
        <taxon>Metazoa</taxon>
        <taxon>Ecdysozoa</taxon>
        <taxon>Arthropoda</taxon>
        <taxon>Crustacea</taxon>
        <taxon>Multicrustacea</taxon>
        <taxon>Malacostraca</taxon>
        <taxon>Eumalacostraca</taxon>
        <taxon>Eucarida</taxon>
        <taxon>Decapoda</taxon>
        <taxon>Pleocyemata</taxon>
        <taxon>Brachyura</taxon>
        <taxon>Eubrachyura</taxon>
        <taxon>Portunoidea</taxon>
        <taxon>Portunidae</taxon>
        <taxon>Portuninae</taxon>
        <taxon>Portunus</taxon>
    </lineage>
</organism>
<sequence>MAGFELCCPVLVNALDIKHFAYKVCQRVGPVLENPTGKISVSAKLPHQATTHTTSATPVHRGNGQRVWHVVFTCSMQVFNIVKTGVPTQPSIPSSQTAPPLDYLRRVKSLSPKQRHKYVGPVEATHCEC</sequence>
<gene>
    <name evidence="1" type="ORF">E2C01_036951</name>
</gene>
<evidence type="ECO:0000313" key="1">
    <source>
        <dbReference type="EMBL" id="MPC43307.1"/>
    </source>
</evidence>
<dbReference type="AlphaFoldDB" id="A0A5B7FCM4"/>
<evidence type="ECO:0000313" key="2">
    <source>
        <dbReference type="Proteomes" id="UP000324222"/>
    </source>
</evidence>
<keyword evidence="2" id="KW-1185">Reference proteome</keyword>
<proteinExistence type="predicted"/>
<dbReference type="EMBL" id="VSRR010005773">
    <property type="protein sequence ID" value="MPC43307.1"/>
    <property type="molecule type" value="Genomic_DNA"/>
</dbReference>
<comment type="caution">
    <text evidence="1">The sequence shown here is derived from an EMBL/GenBank/DDBJ whole genome shotgun (WGS) entry which is preliminary data.</text>
</comment>
<name>A0A5B7FCM4_PORTR</name>
<accession>A0A5B7FCM4</accession>